<proteinExistence type="predicted"/>
<name>A0AAV4UDD8_CAEEX</name>
<evidence type="ECO:0000256" key="1">
    <source>
        <dbReference type="SAM" id="MobiDB-lite"/>
    </source>
</evidence>
<organism evidence="2 3">
    <name type="scientific">Caerostris extrusa</name>
    <name type="common">Bark spider</name>
    <name type="synonym">Caerostris bankana</name>
    <dbReference type="NCBI Taxonomy" id="172846"/>
    <lineage>
        <taxon>Eukaryota</taxon>
        <taxon>Metazoa</taxon>
        <taxon>Ecdysozoa</taxon>
        <taxon>Arthropoda</taxon>
        <taxon>Chelicerata</taxon>
        <taxon>Arachnida</taxon>
        <taxon>Araneae</taxon>
        <taxon>Araneomorphae</taxon>
        <taxon>Entelegynae</taxon>
        <taxon>Araneoidea</taxon>
        <taxon>Araneidae</taxon>
        <taxon>Caerostris</taxon>
    </lineage>
</organism>
<gene>
    <name evidence="2" type="ORF">CEXT_810231</name>
</gene>
<dbReference type="AlphaFoldDB" id="A0AAV4UDD8"/>
<keyword evidence="3" id="KW-1185">Reference proteome</keyword>
<sequence length="106" mass="12135">MQMPFPDFLCRRSPRDNIKGPKDGLSQRRRRAYPQNFMLHFLARQNVISGCNRWHSLGRYVPTSVLAPCYRADPAPSLVILWGSVYDRTLSCLPALKNRFGTLGVL</sequence>
<dbReference type="Proteomes" id="UP001054945">
    <property type="component" value="Unassembled WGS sequence"/>
</dbReference>
<reference evidence="2 3" key="1">
    <citation type="submission" date="2021-06" db="EMBL/GenBank/DDBJ databases">
        <title>Caerostris extrusa draft genome.</title>
        <authorList>
            <person name="Kono N."/>
            <person name="Arakawa K."/>
        </authorList>
    </citation>
    <scope>NUCLEOTIDE SEQUENCE [LARGE SCALE GENOMIC DNA]</scope>
</reference>
<dbReference type="EMBL" id="BPLR01012665">
    <property type="protein sequence ID" value="GIY55711.1"/>
    <property type="molecule type" value="Genomic_DNA"/>
</dbReference>
<protein>
    <submittedName>
        <fullName evidence="2">Uncharacterized protein</fullName>
    </submittedName>
</protein>
<evidence type="ECO:0000313" key="2">
    <source>
        <dbReference type="EMBL" id="GIY55711.1"/>
    </source>
</evidence>
<evidence type="ECO:0000313" key="3">
    <source>
        <dbReference type="Proteomes" id="UP001054945"/>
    </source>
</evidence>
<feature type="compositionally biased region" description="Basic and acidic residues" evidence="1">
    <location>
        <begin position="9"/>
        <end position="26"/>
    </location>
</feature>
<feature type="region of interest" description="Disordered" evidence="1">
    <location>
        <begin position="1"/>
        <end position="28"/>
    </location>
</feature>
<comment type="caution">
    <text evidence="2">The sequence shown here is derived from an EMBL/GenBank/DDBJ whole genome shotgun (WGS) entry which is preliminary data.</text>
</comment>
<accession>A0AAV4UDD8</accession>